<evidence type="ECO:0000256" key="1">
    <source>
        <dbReference type="SAM" id="MobiDB-lite"/>
    </source>
</evidence>
<dbReference type="eggNOG" id="ENOG50332MC">
    <property type="taxonomic scope" value="Bacteria"/>
</dbReference>
<proteinExistence type="predicted"/>
<evidence type="ECO:0000256" key="2">
    <source>
        <dbReference type="SAM" id="SignalP"/>
    </source>
</evidence>
<sequence length="125" mass="12600">MKLLAALPLAMIAAAAHATLPAPSAEAQAKAAEAKAKAAWSGKVAAYKLCQVQDTVAEQYFASARAAGKNAAPPLPTPECKDPGPFVYAPAPVQPREGSGAHSPAETASQPPSSPQPESDGKSAK</sequence>
<keyword evidence="4" id="KW-1185">Reference proteome</keyword>
<dbReference type="KEGG" id="bpt:Bpet4658"/>
<gene>
    <name evidence="3" type="ordered locus">Bpet4658</name>
</gene>
<dbReference type="AlphaFoldDB" id="A9IFB8"/>
<accession>A9IFB8</accession>
<evidence type="ECO:0000313" key="4">
    <source>
        <dbReference type="Proteomes" id="UP000001225"/>
    </source>
</evidence>
<dbReference type="EMBL" id="AM902716">
    <property type="protein sequence ID" value="CAP45009.1"/>
    <property type="molecule type" value="Genomic_DNA"/>
</dbReference>
<protein>
    <submittedName>
        <fullName evidence="3">Exported protein</fullName>
    </submittedName>
</protein>
<feature type="region of interest" description="Disordered" evidence="1">
    <location>
        <begin position="66"/>
        <end position="125"/>
    </location>
</feature>
<feature type="chain" id="PRO_5002738783" evidence="2">
    <location>
        <begin position="19"/>
        <end position="125"/>
    </location>
</feature>
<dbReference type="Proteomes" id="UP000001225">
    <property type="component" value="Chromosome"/>
</dbReference>
<dbReference type="STRING" id="94624.Bpet4658"/>
<keyword evidence="2" id="KW-0732">Signal</keyword>
<feature type="signal peptide" evidence="2">
    <location>
        <begin position="1"/>
        <end position="18"/>
    </location>
</feature>
<evidence type="ECO:0000313" key="3">
    <source>
        <dbReference type="EMBL" id="CAP45009.1"/>
    </source>
</evidence>
<reference evidence="3 4" key="1">
    <citation type="journal article" date="2008" name="BMC Genomics">
        <title>The missing link: Bordetella petrii is endowed with both the metabolic versatility of environmental bacteria and virulence traits of pathogenic Bordetellae.</title>
        <authorList>
            <person name="Gross R."/>
            <person name="Guzman C.A."/>
            <person name="Sebaihia M."/>
            <person name="Martins Dos Santos V.A."/>
            <person name="Pieper D.H."/>
            <person name="Koebnik R."/>
            <person name="Lechner M."/>
            <person name="Bartels D."/>
            <person name="Buhrmester J."/>
            <person name="Choudhuri J.V."/>
            <person name="Ebensen T."/>
            <person name="Gaigalat L."/>
            <person name="Herrmann S."/>
            <person name="Khachane A.N."/>
            <person name="Larisch C."/>
            <person name="Link S."/>
            <person name="Linke B."/>
            <person name="Meyer F."/>
            <person name="Mormann S."/>
            <person name="Nakunst D."/>
            <person name="Rueckert C."/>
            <person name="Schneiker-Bekel S."/>
            <person name="Schulze K."/>
            <person name="Vorhoelter F.J."/>
            <person name="Yevsa T."/>
            <person name="Engle J.T."/>
            <person name="Goldman W.E."/>
            <person name="Puehler A."/>
            <person name="Goebel U.B."/>
            <person name="Goesmann A."/>
            <person name="Bloecker H."/>
            <person name="Kaiser O."/>
            <person name="Martinez-Arias R."/>
        </authorList>
    </citation>
    <scope>NUCLEOTIDE SEQUENCE [LARGE SCALE GENOMIC DNA]</scope>
    <source>
        <strain evidence="4">ATCC BAA-461 / DSM 12804 / CCUG 43448 / CIP 107267 / Se-1111R</strain>
    </source>
</reference>
<name>A9IFB8_BORPD</name>
<organism evidence="3 4">
    <name type="scientific">Bordetella petrii (strain ATCC BAA-461 / DSM 12804 / CCUG 43448 / CIP 107267 / Se-1111R)</name>
    <dbReference type="NCBI Taxonomy" id="340100"/>
    <lineage>
        <taxon>Bacteria</taxon>
        <taxon>Pseudomonadati</taxon>
        <taxon>Pseudomonadota</taxon>
        <taxon>Betaproteobacteria</taxon>
        <taxon>Burkholderiales</taxon>
        <taxon>Alcaligenaceae</taxon>
        <taxon>Bordetella</taxon>
    </lineage>
</organism>